<dbReference type="InterPro" id="IPR016156">
    <property type="entry name" value="FAD/NAD-linked_Rdtase_dimer_sf"/>
</dbReference>
<keyword evidence="8" id="KW-1185">Reference proteome</keyword>
<feature type="domain" description="NADH-rubredoxin oxidoreductase C-terminal" evidence="6">
    <location>
        <begin position="317"/>
        <end position="384"/>
    </location>
</feature>
<reference evidence="7 8" key="1">
    <citation type="submission" date="2016-10" db="EMBL/GenBank/DDBJ databases">
        <authorList>
            <person name="Varghese N."/>
            <person name="Submissions S."/>
        </authorList>
    </citation>
    <scope>NUCLEOTIDE SEQUENCE [LARGE SCALE GENOMIC DNA]</scope>
    <source>
        <strain evidence="7 8">CGMCC 1.6497</strain>
    </source>
</reference>
<dbReference type="Pfam" id="PF18267">
    <property type="entry name" value="Rubredoxin_C"/>
    <property type="match status" value="1"/>
</dbReference>
<dbReference type="InterPro" id="IPR050260">
    <property type="entry name" value="FAD-bd_OxRdtase"/>
</dbReference>
<protein>
    <submittedName>
        <fullName evidence="7">Assimilatory nitrate reductase (NADH) beta subunit</fullName>
    </submittedName>
</protein>
<sequence>MRKRIAVVGNGMAGLRFVEELVAAAPGQFDITVIGAEPQPAYNRVLLSPLLAGEIGLEDVSLKPADWYAAHGVTLLTGAPVTVLDTYNRSIIVENADGGMEIYFDACVLATGSNPIRLTLPGDTLDGVLTFRTTADVDAMSQFAQIGQPAVVIGGGLLGIEAAYGLARAGIPVTLVHIMDRLMERQLDPEGALYLKGALEAKGIRVILGAQTKEILGETRVESVILSDGQKIDCGLVVMAVGVQANTKLAVSAGLVIGRGIIVDEGLQTTAPNIFAIGECAEYRGICHGLVEPAYEQAKVLADCFAGRTSAYGGSVPAANLKVSGVPVFSVGNFSSDDAEVLVTRDAGLETYRKLCVREGQLVGAVLVGDTTDALWYLDLIRSGADITAFRDSLAFGRAYAEAA</sequence>
<dbReference type="InterPro" id="IPR041575">
    <property type="entry name" value="Rubredoxin_C"/>
</dbReference>
<dbReference type="PANTHER" id="PTHR43429">
    <property type="entry name" value="PYRIDINE NUCLEOTIDE-DISULFIDE OXIDOREDUCTASE DOMAIN-CONTAINING"/>
    <property type="match status" value="1"/>
</dbReference>
<evidence type="ECO:0000259" key="5">
    <source>
        <dbReference type="Pfam" id="PF07992"/>
    </source>
</evidence>
<dbReference type="Gene3D" id="3.50.50.60">
    <property type="entry name" value="FAD/NAD(P)-binding domain"/>
    <property type="match status" value="2"/>
</dbReference>
<dbReference type="InterPro" id="IPR023753">
    <property type="entry name" value="FAD/NAD-binding_dom"/>
</dbReference>
<comment type="similarity">
    <text evidence="2">Belongs to the FAD-dependent oxidoreductase family.</text>
</comment>
<dbReference type="PRINTS" id="PR00368">
    <property type="entry name" value="FADPNR"/>
</dbReference>
<dbReference type="RefSeq" id="WP_090226627.1">
    <property type="nucleotide sequence ID" value="NZ_FNJC01000001.1"/>
</dbReference>
<keyword evidence="3" id="KW-0285">Flavoprotein</keyword>
<dbReference type="SUPFAM" id="SSF51905">
    <property type="entry name" value="FAD/NAD(P)-binding domain"/>
    <property type="match status" value="1"/>
</dbReference>
<keyword evidence="4" id="KW-0274">FAD</keyword>
<evidence type="ECO:0000313" key="8">
    <source>
        <dbReference type="Proteomes" id="UP000198795"/>
    </source>
</evidence>
<evidence type="ECO:0000256" key="2">
    <source>
        <dbReference type="ARBA" id="ARBA00006442"/>
    </source>
</evidence>
<dbReference type="Gene3D" id="3.30.390.30">
    <property type="match status" value="1"/>
</dbReference>
<accession>A0A1H0I4U5</accession>
<dbReference type="EMBL" id="FNJC01000001">
    <property type="protein sequence ID" value="SDO26091.1"/>
    <property type="molecule type" value="Genomic_DNA"/>
</dbReference>
<dbReference type="Proteomes" id="UP000198795">
    <property type="component" value="Unassembled WGS sequence"/>
</dbReference>
<proteinExistence type="inferred from homology"/>
<dbReference type="PRINTS" id="PR00411">
    <property type="entry name" value="PNDRDTASEI"/>
</dbReference>
<evidence type="ECO:0000256" key="1">
    <source>
        <dbReference type="ARBA" id="ARBA00001974"/>
    </source>
</evidence>
<evidence type="ECO:0000313" key="7">
    <source>
        <dbReference type="EMBL" id="SDO26091.1"/>
    </source>
</evidence>
<evidence type="ECO:0000256" key="3">
    <source>
        <dbReference type="ARBA" id="ARBA00022630"/>
    </source>
</evidence>
<dbReference type="InterPro" id="IPR036188">
    <property type="entry name" value="FAD/NAD-bd_sf"/>
</dbReference>
<feature type="domain" description="FAD/NAD(P)-binding" evidence="5">
    <location>
        <begin position="4"/>
        <end position="285"/>
    </location>
</feature>
<comment type="caution">
    <text evidence="7">The sequence shown here is derived from an EMBL/GenBank/DDBJ whole genome shotgun (WGS) entry which is preliminary data.</text>
</comment>
<evidence type="ECO:0000256" key="4">
    <source>
        <dbReference type="ARBA" id="ARBA00022827"/>
    </source>
</evidence>
<gene>
    <name evidence="7" type="ORF">SAMN04488061_0724</name>
</gene>
<dbReference type="Pfam" id="PF07992">
    <property type="entry name" value="Pyr_redox_2"/>
    <property type="match status" value="1"/>
</dbReference>
<comment type="cofactor">
    <cofactor evidence="1">
        <name>FAD</name>
        <dbReference type="ChEBI" id="CHEBI:57692"/>
    </cofactor>
</comment>
<evidence type="ECO:0000259" key="6">
    <source>
        <dbReference type="Pfam" id="PF18267"/>
    </source>
</evidence>
<dbReference type="PANTHER" id="PTHR43429:SF3">
    <property type="entry name" value="NITRITE REDUCTASE [NAD(P)H]"/>
    <property type="match status" value="1"/>
</dbReference>
<name>A0A1H0I4U5_9HYPH</name>
<organism evidence="7 8">
    <name type="scientific">Filomicrobium insigne</name>
    <dbReference type="NCBI Taxonomy" id="418854"/>
    <lineage>
        <taxon>Bacteria</taxon>
        <taxon>Pseudomonadati</taxon>
        <taxon>Pseudomonadota</taxon>
        <taxon>Alphaproteobacteria</taxon>
        <taxon>Hyphomicrobiales</taxon>
        <taxon>Hyphomicrobiaceae</taxon>
        <taxon>Filomicrobium</taxon>
    </lineage>
</organism>